<dbReference type="GO" id="GO:0016020">
    <property type="term" value="C:membrane"/>
    <property type="evidence" value="ECO:0007669"/>
    <property type="project" value="UniProtKB-SubCell"/>
</dbReference>
<dbReference type="Proteomes" id="UP000735302">
    <property type="component" value="Unassembled WGS sequence"/>
</dbReference>
<keyword evidence="2 5" id="KW-0812">Transmembrane</keyword>
<dbReference type="AlphaFoldDB" id="A0AAV4BY39"/>
<dbReference type="PANTHER" id="PTHR11785:SF512">
    <property type="entry name" value="SOBREMESA, ISOFORM B"/>
    <property type="match status" value="1"/>
</dbReference>
<gene>
    <name evidence="6" type="ORF">PoB_005183500</name>
</gene>
<feature type="transmembrane region" description="Helical" evidence="5">
    <location>
        <begin position="110"/>
        <end position="128"/>
    </location>
</feature>
<evidence type="ECO:0000256" key="2">
    <source>
        <dbReference type="ARBA" id="ARBA00022692"/>
    </source>
</evidence>
<dbReference type="Gene3D" id="1.20.1740.10">
    <property type="entry name" value="Amino acid/polyamine transporter I"/>
    <property type="match status" value="1"/>
</dbReference>
<dbReference type="EMBL" id="BLXT01005746">
    <property type="protein sequence ID" value="GFO25330.1"/>
    <property type="molecule type" value="Genomic_DNA"/>
</dbReference>
<evidence type="ECO:0000256" key="5">
    <source>
        <dbReference type="SAM" id="Phobius"/>
    </source>
</evidence>
<feature type="transmembrane region" description="Helical" evidence="5">
    <location>
        <begin position="83"/>
        <end position="104"/>
    </location>
</feature>
<evidence type="ECO:0000256" key="1">
    <source>
        <dbReference type="ARBA" id="ARBA00004141"/>
    </source>
</evidence>
<comment type="subcellular location">
    <subcellularLocation>
        <location evidence="1">Membrane</location>
        <topology evidence="1">Multi-pass membrane protein</topology>
    </subcellularLocation>
</comment>
<sequence length="157" mass="17763">MLFAAGRNGHMPRIMTMLHKKYHSPWPATWTMGVVATVMLSTGSILRLISAISLFAGIMTFSLMMCLFLLRWRQPNTHRPIKIPIVIPMVVALICLTILIISVMAEPEALIINLIIIALGVPVYLLCFKCKAVQKRLVFMDRVGTILQHLFLLQYET</sequence>
<dbReference type="InterPro" id="IPR002293">
    <property type="entry name" value="AA/rel_permease1"/>
</dbReference>
<keyword evidence="3 5" id="KW-1133">Transmembrane helix</keyword>
<dbReference type="GO" id="GO:0015179">
    <property type="term" value="F:L-amino acid transmembrane transporter activity"/>
    <property type="evidence" value="ECO:0007669"/>
    <property type="project" value="TreeGrafter"/>
</dbReference>
<organism evidence="6 7">
    <name type="scientific">Plakobranchus ocellatus</name>
    <dbReference type="NCBI Taxonomy" id="259542"/>
    <lineage>
        <taxon>Eukaryota</taxon>
        <taxon>Metazoa</taxon>
        <taxon>Spiralia</taxon>
        <taxon>Lophotrochozoa</taxon>
        <taxon>Mollusca</taxon>
        <taxon>Gastropoda</taxon>
        <taxon>Heterobranchia</taxon>
        <taxon>Euthyneura</taxon>
        <taxon>Panpulmonata</taxon>
        <taxon>Sacoglossa</taxon>
        <taxon>Placobranchoidea</taxon>
        <taxon>Plakobranchidae</taxon>
        <taxon>Plakobranchus</taxon>
    </lineage>
</organism>
<proteinExistence type="predicted"/>
<keyword evidence="7" id="KW-1185">Reference proteome</keyword>
<protein>
    <submittedName>
        <fullName evidence="6">Large neutral amino acids transporter small subunit 2</fullName>
    </submittedName>
</protein>
<comment type="caution">
    <text evidence="6">The sequence shown here is derived from an EMBL/GenBank/DDBJ whole genome shotgun (WGS) entry which is preliminary data.</text>
</comment>
<evidence type="ECO:0000256" key="3">
    <source>
        <dbReference type="ARBA" id="ARBA00022989"/>
    </source>
</evidence>
<dbReference type="Pfam" id="PF13520">
    <property type="entry name" value="AA_permease_2"/>
    <property type="match status" value="1"/>
</dbReference>
<dbReference type="InterPro" id="IPR050598">
    <property type="entry name" value="AminoAcid_Transporter"/>
</dbReference>
<accession>A0AAV4BY39</accession>
<dbReference type="PANTHER" id="PTHR11785">
    <property type="entry name" value="AMINO ACID TRANSPORTER"/>
    <property type="match status" value="1"/>
</dbReference>
<feature type="transmembrane region" description="Helical" evidence="5">
    <location>
        <begin position="52"/>
        <end position="71"/>
    </location>
</feature>
<reference evidence="6 7" key="1">
    <citation type="journal article" date="2021" name="Elife">
        <title>Chloroplast acquisition without the gene transfer in kleptoplastic sea slugs, Plakobranchus ocellatus.</title>
        <authorList>
            <person name="Maeda T."/>
            <person name="Takahashi S."/>
            <person name="Yoshida T."/>
            <person name="Shimamura S."/>
            <person name="Takaki Y."/>
            <person name="Nagai Y."/>
            <person name="Toyoda A."/>
            <person name="Suzuki Y."/>
            <person name="Arimoto A."/>
            <person name="Ishii H."/>
            <person name="Satoh N."/>
            <person name="Nishiyama T."/>
            <person name="Hasebe M."/>
            <person name="Maruyama T."/>
            <person name="Minagawa J."/>
            <person name="Obokata J."/>
            <person name="Shigenobu S."/>
        </authorList>
    </citation>
    <scope>NUCLEOTIDE SEQUENCE [LARGE SCALE GENOMIC DNA]</scope>
</reference>
<evidence type="ECO:0000256" key="4">
    <source>
        <dbReference type="ARBA" id="ARBA00023136"/>
    </source>
</evidence>
<evidence type="ECO:0000313" key="7">
    <source>
        <dbReference type="Proteomes" id="UP000735302"/>
    </source>
</evidence>
<evidence type="ECO:0000313" key="6">
    <source>
        <dbReference type="EMBL" id="GFO25330.1"/>
    </source>
</evidence>
<keyword evidence="4 5" id="KW-0472">Membrane</keyword>
<feature type="transmembrane region" description="Helical" evidence="5">
    <location>
        <begin position="25"/>
        <end position="46"/>
    </location>
</feature>
<name>A0AAV4BY39_9GAST</name>